<gene>
    <name evidence="2" type="ORF">K8352_00130</name>
</gene>
<protein>
    <submittedName>
        <fullName evidence="2">ASCH domain-containing protein</fullName>
    </submittedName>
</protein>
<dbReference type="SMART" id="SM01022">
    <property type="entry name" value="ASCH"/>
    <property type="match status" value="1"/>
</dbReference>
<dbReference type="Pfam" id="PF04266">
    <property type="entry name" value="ASCH"/>
    <property type="match status" value="1"/>
</dbReference>
<keyword evidence="3" id="KW-1185">Reference proteome</keyword>
<feature type="domain" description="ASCH" evidence="1">
    <location>
        <begin position="29"/>
        <end position="150"/>
    </location>
</feature>
<sequence>MENTSARNMWGDFLDIHLENAFKEVPKVVRFAENGLDADQVAKLVVNGAKRANSFSLLGLQYRNEPLPHIGDFMVVTDWEGNAKCIVRTTAVKLRPFFNITEDYARSEGYDSLPQWKESHWELFTKELAPYGRVPRESMIVVCQSFEKVF</sequence>
<dbReference type="EMBL" id="JAIRBC010000001">
    <property type="protein sequence ID" value="MCG2459147.1"/>
    <property type="molecule type" value="Genomic_DNA"/>
</dbReference>
<dbReference type="SUPFAM" id="SSF88697">
    <property type="entry name" value="PUA domain-like"/>
    <property type="match status" value="1"/>
</dbReference>
<dbReference type="InterPro" id="IPR009326">
    <property type="entry name" value="DUF984"/>
</dbReference>
<evidence type="ECO:0000313" key="2">
    <source>
        <dbReference type="EMBL" id="MCG2459147.1"/>
    </source>
</evidence>
<evidence type="ECO:0000313" key="3">
    <source>
        <dbReference type="Proteomes" id="UP001200642"/>
    </source>
</evidence>
<dbReference type="Gene3D" id="3.10.400.10">
    <property type="entry name" value="Sulfate adenylyltransferase"/>
    <property type="match status" value="1"/>
</dbReference>
<dbReference type="InterPro" id="IPR015947">
    <property type="entry name" value="PUA-like_sf"/>
</dbReference>
<dbReference type="PANTHER" id="PTHR39203:SF1">
    <property type="entry name" value="CYTOPLASMIC PROTEIN"/>
    <property type="match status" value="1"/>
</dbReference>
<organism evidence="2 3">
    <name type="scientific">Cerina litoralis</name>
    <dbReference type="NCBI Taxonomy" id="2874477"/>
    <lineage>
        <taxon>Bacteria</taxon>
        <taxon>Pseudomonadati</taxon>
        <taxon>Bacteroidota</taxon>
        <taxon>Flavobacteriia</taxon>
        <taxon>Flavobacteriales</taxon>
        <taxon>Flavobacteriaceae</taxon>
        <taxon>Cerina</taxon>
    </lineage>
</organism>
<comment type="caution">
    <text evidence="2">The sequence shown here is derived from an EMBL/GenBank/DDBJ whole genome shotgun (WGS) entry which is preliminary data.</text>
</comment>
<reference evidence="2" key="1">
    <citation type="submission" date="2023-02" db="EMBL/GenBank/DDBJ databases">
        <title>Genome of Flavobacteriaceae gen. nov. sp. strain F89.</title>
        <authorList>
            <person name="Wang Y."/>
        </authorList>
    </citation>
    <scope>NUCLEOTIDE SEQUENCE</scope>
    <source>
        <strain evidence="2">F89</strain>
    </source>
</reference>
<proteinExistence type="predicted"/>
<dbReference type="PANTHER" id="PTHR39203">
    <property type="entry name" value="CYTOPLASMIC PROTEIN-RELATED"/>
    <property type="match status" value="1"/>
</dbReference>
<accession>A0AAE3EQD3</accession>
<dbReference type="InterPro" id="IPR007374">
    <property type="entry name" value="ASCH_domain"/>
</dbReference>
<name>A0AAE3EQD3_9FLAO</name>
<dbReference type="Proteomes" id="UP001200642">
    <property type="component" value="Unassembled WGS sequence"/>
</dbReference>
<evidence type="ECO:0000259" key="1">
    <source>
        <dbReference type="SMART" id="SM01022"/>
    </source>
</evidence>
<dbReference type="AlphaFoldDB" id="A0AAE3EQD3"/>